<protein>
    <submittedName>
        <fullName evidence="1">Uncharacterized protein</fullName>
    </submittedName>
</protein>
<sequence length="48" mass="5082">MPSGRGSLEEEGGTKLCTTRLPLGIKTLGTTGGLSPPLGRYSILRPRR</sequence>
<evidence type="ECO:0000313" key="1">
    <source>
        <dbReference type="EMBL" id="DAE18142.1"/>
    </source>
</evidence>
<organism evidence="1">
    <name type="scientific">Siphoviridae sp. ctEBu1</name>
    <dbReference type="NCBI Taxonomy" id="2825393"/>
    <lineage>
        <taxon>Viruses</taxon>
        <taxon>Duplodnaviria</taxon>
        <taxon>Heunggongvirae</taxon>
        <taxon>Uroviricota</taxon>
        <taxon>Caudoviricetes</taxon>
    </lineage>
</organism>
<accession>A0A8S5QFU0</accession>
<name>A0A8S5QFU0_9CAUD</name>
<dbReference type="EMBL" id="BK015651">
    <property type="protein sequence ID" value="DAE18142.1"/>
    <property type="molecule type" value="Genomic_DNA"/>
</dbReference>
<reference evidence="1" key="1">
    <citation type="journal article" date="2021" name="Proc. Natl. Acad. Sci. U.S.A.">
        <title>A Catalog of Tens of Thousands of Viruses from Human Metagenomes Reveals Hidden Associations with Chronic Diseases.</title>
        <authorList>
            <person name="Tisza M.J."/>
            <person name="Buck C.B."/>
        </authorList>
    </citation>
    <scope>NUCLEOTIDE SEQUENCE</scope>
    <source>
        <strain evidence="1">CtEBu1</strain>
    </source>
</reference>
<proteinExistence type="predicted"/>